<reference evidence="9" key="1">
    <citation type="journal article" date="2019" name="Int. J. Syst. Evol. Microbiol.">
        <title>The Global Catalogue of Microorganisms (GCM) 10K type strain sequencing project: providing services to taxonomists for standard genome sequencing and annotation.</title>
        <authorList>
            <consortium name="The Broad Institute Genomics Platform"/>
            <consortium name="The Broad Institute Genome Sequencing Center for Infectious Disease"/>
            <person name="Wu L."/>
            <person name="Ma J."/>
        </authorList>
    </citation>
    <scope>NUCLEOTIDE SEQUENCE [LARGE SCALE GENOMIC DNA]</scope>
    <source>
        <strain evidence="9">JCM 17555</strain>
    </source>
</reference>
<keyword evidence="9" id="KW-1185">Reference proteome</keyword>
<comment type="caution">
    <text evidence="8">The sequence shown here is derived from an EMBL/GenBank/DDBJ whole genome shotgun (WGS) entry which is preliminary data.</text>
</comment>
<evidence type="ECO:0000256" key="2">
    <source>
        <dbReference type="ARBA" id="ARBA00022578"/>
    </source>
</evidence>
<dbReference type="Gene3D" id="1.10.10.60">
    <property type="entry name" value="Homeodomain-like"/>
    <property type="match status" value="1"/>
</dbReference>
<dbReference type="Proteomes" id="UP001501337">
    <property type="component" value="Unassembled WGS sequence"/>
</dbReference>
<keyword evidence="2" id="KW-0815">Transposition</keyword>
<feature type="domain" description="Integrase catalytic" evidence="7">
    <location>
        <begin position="107"/>
        <end position="287"/>
    </location>
</feature>
<dbReference type="InterPro" id="IPR017894">
    <property type="entry name" value="HTH_IS21_transposase_type"/>
</dbReference>
<accession>A0ABP7P5C6</accession>
<evidence type="ECO:0000256" key="1">
    <source>
        <dbReference type="ARBA" id="ARBA00009277"/>
    </source>
</evidence>
<evidence type="ECO:0000313" key="8">
    <source>
        <dbReference type="EMBL" id="GAA3959892.1"/>
    </source>
</evidence>
<comment type="similarity">
    <text evidence="1">Belongs to the transposase IS21/IS408/IS1162 family.</text>
</comment>
<dbReference type="SUPFAM" id="SSF53098">
    <property type="entry name" value="Ribonuclease H-like"/>
    <property type="match status" value="1"/>
</dbReference>
<dbReference type="InterPro" id="IPR012337">
    <property type="entry name" value="RNaseH-like_sf"/>
</dbReference>
<proteinExistence type="inferred from homology"/>
<dbReference type="PROSITE" id="PS50994">
    <property type="entry name" value="INTEGRASE"/>
    <property type="match status" value="1"/>
</dbReference>
<dbReference type="InterPro" id="IPR036397">
    <property type="entry name" value="RNaseH_sf"/>
</dbReference>
<feature type="compositionally biased region" description="Polar residues" evidence="5">
    <location>
        <begin position="313"/>
        <end position="322"/>
    </location>
</feature>
<organism evidence="8 9">
    <name type="scientific">Allohahella marinimesophila</name>
    <dbReference type="NCBI Taxonomy" id="1054972"/>
    <lineage>
        <taxon>Bacteria</taxon>
        <taxon>Pseudomonadati</taxon>
        <taxon>Pseudomonadota</taxon>
        <taxon>Gammaproteobacteria</taxon>
        <taxon>Oceanospirillales</taxon>
        <taxon>Hahellaceae</taxon>
        <taxon>Allohahella</taxon>
    </lineage>
</organism>
<keyword evidence="3" id="KW-0238">DNA-binding</keyword>
<dbReference type="PANTHER" id="PTHR35004:SF6">
    <property type="entry name" value="TRANSPOSASE"/>
    <property type="match status" value="1"/>
</dbReference>
<evidence type="ECO:0000259" key="6">
    <source>
        <dbReference type="PROSITE" id="PS50531"/>
    </source>
</evidence>
<feature type="region of interest" description="Disordered" evidence="5">
    <location>
        <begin position="307"/>
        <end position="334"/>
    </location>
</feature>
<evidence type="ECO:0000256" key="4">
    <source>
        <dbReference type="ARBA" id="ARBA00023172"/>
    </source>
</evidence>
<dbReference type="EMBL" id="BAABBO010000008">
    <property type="protein sequence ID" value="GAA3959892.1"/>
    <property type="molecule type" value="Genomic_DNA"/>
</dbReference>
<evidence type="ECO:0000313" key="9">
    <source>
        <dbReference type="Proteomes" id="UP001501337"/>
    </source>
</evidence>
<sequence length="334" mass="38369">MELRILKQQGKSIREMQRLTGHSRNTIGRFLRGQNPPKYERPARGSQVDKFEPYLKERLTAAHPHRLPAPVLLRELQPRGYTGSLRTLNYWLAKQYPVAEPEPLVRFETEPGAQMQVDWAIFRRGPSPLSAFVATLGCSRFTYVEFVTSERFEVLRACHEHAFEYFQGVPRNVLYDNMKTVILERNVYGEGRHKFHPGLWELASTYGFAPKVCQPYRAQTKGKVERFIRYLRYSFFHPLRSQLASAGLQLDAATANAEVLKWLRDVANVRTHDTLKARPVDLLEAERPALLPLPSASVEGPVIDRAPELPRSWPSSTLQRPPQSYDCFMNPEAP</sequence>
<evidence type="ECO:0000256" key="5">
    <source>
        <dbReference type="SAM" id="MobiDB-lite"/>
    </source>
</evidence>
<dbReference type="Gene3D" id="3.30.420.10">
    <property type="entry name" value="Ribonuclease H-like superfamily/Ribonuclease H"/>
    <property type="match status" value="1"/>
</dbReference>
<dbReference type="NCBIfam" id="NF033546">
    <property type="entry name" value="transpos_IS21"/>
    <property type="match status" value="1"/>
</dbReference>
<dbReference type="PROSITE" id="PS50531">
    <property type="entry name" value="HTH_IS21"/>
    <property type="match status" value="1"/>
</dbReference>
<dbReference type="Pfam" id="PF00665">
    <property type="entry name" value="rve"/>
    <property type="match status" value="1"/>
</dbReference>
<evidence type="ECO:0000256" key="3">
    <source>
        <dbReference type="ARBA" id="ARBA00023125"/>
    </source>
</evidence>
<keyword evidence="4" id="KW-0233">DNA recombination</keyword>
<dbReference type="InterPro" id="IPR001584">
    <property type="entry name" value="Integrase_cat-core"/>
</dbReference>
<feature type="domain" description="HTH IS21-type" evidence="6">
    <location>
        <begin position="1"/>
        <end position="59"/>
    </location>
</feature>
<evidence type="ECO:0000259" key="7">
    <source>
        <dbReference type="PROSITE" id="PS50994"/>
    </source>
</evidence>
<name>A0ABP7P5C6_9GAMM</name>
<protein>
    <submittedName>
        <fullName evidence="8">IS21-like element ISGsu6 family transposase</fullName>
    </submittedName>
</protein>
<dbReference type="PANTHER" id="PTHR35004">
    <property type="entry name" value="TRANSPOSASE RV3428C-RELATED"/>
    <property type="match status" value="1"/>
</dbReference>
<gene>
    <name evidence="8" type="primary">istA_1</name>
    <name evidence="8" type="ORF">GCM10022278_17590</name>
</gene>